<dbReference type="GO" id="GO:0005524">
    <property type="term" value="F:ATP binding"/>
    <property type="evidence" value="ECO:0007669"/>
    <property type="project" value="UniProtKB-KW"/>
</dbReference>
<organism evidence="6 7">
    <name type="scientific">Leptospira ryugenii</name>
    <dbReference type="NCBI Taxonomy" id="1917863"/>
    <lineage>
        <taxon>Bacteria</taxon>
        <taxon>Pseudomonadati</taxon>
        <taxon>Spirochaetota</taxon>
        <taxon>Spirochaetia</taxon>
        <taxon>Leptospirales</taxon>
        <taxon>Leptospiraceae</taxon>
        <taxon>Leptospira</taxon>
    </lineage>
</organism>
<feature type="domain" description="ATPase AAA-3" evidence="4">
    <location>
        <begin position="41"/>
        <end position="171"/>
    </location>
</feature>
<dbReference type="AlphaFoldDB" id="A0A2P2E189"/>
<dbReference type="Gene3D" id="3.40.50.300">
    <property type="entry name" value="P-loop containing nucleotide triphosphate hydrolases"/>
    <property type="match status" value="1"/>
</dbReference>
<evidence type="ECO:0000256" key="3">
    <source>
        <dbReference type="ARBA" id="ARBA00061607"/>
    </source>
</evidence>
<dbReference type="InterPro" id="IPR041628">
    <property type="entry name" value="ChlI/MoxR_AAA_lid"/>
</dbReference>
<keyword evidence="1" id="KW-0547">Nucleotide-binding</keyword>
<dbReference type="InterPro" id="IPR027417">
    <property type="entry name" value="P-loop_NTPase"/>
</dbReference>
<feature type="domain" description="ChlI/MoxR AAA lid" evidence="5">
    <location>
        <begin position="251"/>
        <end position="313"/>
    </location>
</feature>
<keyword evidence="7" id="KW-1185">Reference proteome</keyword>
<accession>A0A2P2E189</accession>
<dbReference type="SUPFAM" id="SSF52540">
    <property type="entry name" value="P-loop containing nucleoside triphosphate hydrolases"/>
    <property type="match status" value="1"/>
</dbReference>
<dbReference type="InterPro" id="IPR050764">
    <property type="entry name" value="CbbQ/NirQ/NorQ/GpvN"/>
</dbReference>
<dbReference type="Proteomes" id="UP000245133">
    <property type="component" value="Unassembled WGS sequence"/>
</dbReference>
<evidence type="ECO:0000259" key="5">
    <source>
        <dbReference type="Pfam" id="PF17863"/>
    </source>
</evidence>
<keyword evidence="2" id="KW-0067">ATP-binding</keyword>
<evidence type="ECO:0000313" key="6">
    <source>
        <dbReference type="EMBL" id="GBF50639.1"/>
    </source>
</evidence>
<dbReference type="Gene3D" id="1.10.8.80">
    <property type="entry name" value="Magnesium chelatase subunit I, C-Terminal domain"/>
    <property type="match status" value="1"/>
</dbReference>
<evidence type="ECO:0000259" key="4">
    <source>
        <dbReference type="Pfam" id="PF07726"/>
    </source>
</evidence>
<name>A0A2P2E189_9LEPT</name>
<dbReference type="Pfam" id="PF07726">
    <property type="entry name" value="AAA_3"/>
    <property type="match status" value="1"/>
</dbReference>
<reference evidence="6 7" key="1">
    <citation type="submission" date="2018-02" db="EMBL/GenBank/DDBJ databases">
        <title>Novel Leptospira species isolated from soil and water in Japan.</title>
        <authorList>
            <person name="Nakao R."/>
            <person name="Masuzawa T."/>
        </authorList>
    </citation>
    <scope>NUCLEOTIDE SEQUENCE [LARGE SCALE GENOMIC DNA]</scope>
    <source>
        <strain evidence="6 7">YH101</strain>
    </source>
</reference>
<dbReference type="PIRSF" id="PIRSF002849">
    <property type="entry name" value="AAA_ATPase_chaperone_MoxR_prd"/>
    <property type="match status" value="1"/>
</dbReference>
<evidence type="ECO:0000256" key="1">
    <source>
        <dbReference type="ARBA" id="ARBA00022741"/>
    </source>
</evidence>
<dbReference type="Pfam" id="PF17863">
    <property type="entry name" value="AAA_lid_2"/>
    <property type="match status" value="1"/>
</dbReference>
<comment type="similarity">
    <text evidence="3">Belongs to the MoxR family.</text>
</comment>
<dbReference type="RefSeq" id="WP_244594369.1">
    <property type="nucleotide sequence ID" value="NZ_BFBB01000005.1"/>
</dbReference>
<gene>
    <name evidence="6" type="ORF">LPTSP4_21650</name>
</gene>
<comment type="caution">
    <text evidence="6">The sequence shown here is derived from an EMBL/GenBank/DDBJ whole genome shotgun (WGS) entry which is preliminary data.</text>
</comment>
<dbReference type="EMBL" id="BFBB01000005">
    <property type="protein sequence ID" value="GBF50639.1"/>
    <property type="molecule type" value="Genomic_DNA"/>
</dbReference>
<dbReference type="PANTHER" id="PTHR42759:SF1">
    <property type="entry name" value="MAGNESIUM-CHELATASE SUBUNIT CHLD"/>
    <property type="match status" value="1"/>
</dbReference>
<sequence>MESIKEASERLGSVRKEIHKAIVGQEELVDGLLLALIANGHVLIEGLPGLAKTRAVNLLSQVCKVSFKRIQFTPDLLPADIVGTRIFNQNKAGFENQYGPIFGNFLLADEINRAPAKVQSALLEAMQERQITIGEETKPLPAPFLVFATQNPIEQEGTYPLPEAQLDRFLLKLIVSYPKKKEESEIIKMVVSETKIPDLQAILSAEEILSCQKLARGIHLEEKLIDFIAELVLSTRNPEEYGMADFKQWILHGASPRASLALAQTARAAALLAGRDFVTAEDVRQIAPSVLRHRVLLNYLAEAEGILAENFISKILATIKAPA</sequence>
<dbReference type="FunFam" id="3.40.50.300:FF:000640">
    <property type="entry name" value="MoxR family ATPase"/>
    <property type="match status" value="1"/>
</dbReference>
<evidence type="ECO:0000313" key="7">
    <source>
        <dbReference type="Proteomes" id="UP000245133"/>
    </source>
</evidence>
<dbReference type="InterPro" id="IPR011703">
    <property type="entry name" value="ATPase_AAA-3"/>
</dbReference>
<protein>
    <submittedName>
        <fullName evidence="6">ATPase associated with various cellular activities AAA 3</fullName>
    </submittedName>
</protein>
<dbReference type="GO" id="GO:0016887">
    <property type="term" value="F:ATP hydrolysis activity"/>
    <property type="evidence" value="ECO:0007669"/>
    <property type="project" value="InterPro"/>
</dbReference>
<proteinExistence type="inferred from homology"/>
<evidence type="ECO:0000256" key="2">
    <source>
        <dbReference type="ARBA" id="ARBA00022840"/>
    </source>
</evidence>
<dbReference type="PANTHER" id="PTHR42759">
    <property type="entry name" value="MOXR FAMILY PROTEIN"/>
    <property type="match status" value="1"/>
</dbReference>